<organism evidence="2 3">
    <name type="scientific">Leptospira ryugenii</name>
    <dbReference type="NCBI Taxonomy" id="1917863"/>
    <lineage>
        <taxon>Bacteria</taxon>
        <taxon>Pseudomonadati</taxon>
        <taxon>Spirochaetota</taxon>
        <taxon>Spirochaetia</taxon>
        <taxon>Leptospirales</taxon>
        <taxon>Leptospiraceae</taxon>
        <taxon>Leptospira</taxon>
    </lineage>
</organism>
<evidence type="ECO:0000313" key="2">
    <source>
        <dbReference type="EMBL" id="GBF52102.1"/>
    </source>
</evidence>
<proteinExistence type="predicted"/>
<dbReference type="Pfam" id="PF18480">
    <property type="entry name" value="DUF5615"/>
    <property type="match status" value="1"/>
</dbReference>
<comment type="caution">
    <text evidence="2">The sequence shown here is derived from an EMBL/GenBank/DDBJ whole genome shotgun (WGS) entry which is preliminary data.</text>
</comment>
<protein>
    <submittedName>
        <fullName evidence="2">Putative toxin-antitoxin system, toxin component, PIN family</fullName>
    </submittedName>
</protein>
<dbReference type="RefSeq" id="WP_108978507.1">
    <property type="nucleotide sequence ID" value="NZ_BFBB01000011.1"/>
</dbReference>
<dbReference type="OrthoDB" id="9806751at2"/>
<evidence type="ECO:0000313" key="3">
    <source>
        <dbReference type="Proteomes" id="UP000245133"/>
    </source>
</evidence>
<accession>A0A2P2E5G4</accession>
<dbReference type="InterPro" id="IPR041049">
    <property type="entry name" value="DUF5615"/>
</dbReference>
<gene>
    <name evidence="2" type="ORF">LPTSP4_36400</name>
</gene>
<evidence type="ECO:0000259" key="1">
    <source>
        <dbReference type="Pfam" id="PF18480"/>
    </source>
</evidence>
<feature type="domain" description="DUF5615" evidence="1">
    <location>
        <begin position="4"/>
        <end position="109"/>
    </location>
</feature>
<dbReference type="AlphaFoldDB" id="A0A2P2E5G4"/>
<keyword evidence="3" id="KW-1185">Reference proteome</keyword>
<reference evidence="2 3" key="1">
    <citation type="submission" date="2018-02" db="EMBL/GenBank/DDBJ databases">
        <title>Novel Leptospira species isolated from soil and water in Japan.</title>
        <authorList>
            <person name="Nakao R."/>
            <person name="Masuzawa T."/>
        </authorList>
    </citation>
    <scope>NUCLEOTIDE SEQUENCE [LARGE SCALE GENOMIC DNA]</scope>
    <source>
        <strain evidence="2 3">YH101</strain>
    </source>
</reference>
<dbReference type="Proteomes" id="UP000245133">
    <property type="component" value="Unassembled WGS sequence"/>
</dbReference>
<name>A0A2P2E5G4_9LEPT</name>
<sequence>MQVNLLADENVDFRIIKFLRDRKFVVYSVLEDYKSVSDSKIIEIAKNLNSVILTLDKDFGEWVFSHKQFSNGIILLRYTSKDYLEISESLVKLLANNDIDLSDKFIVLSTKKIRIRDIKLI</sequence>
<dbReference type="EMBL" id="BFBB01000011">
    <property type="protein sequence ID" value="GBF52102.1"/>
    <property type="molecule type" value="Genomic_DNA"/>
</dbReference>